<evidence type="ECO:0000313" key="4">
    <source>
        <dbReference type="EMBL" id="AZA14511.1"/>
    </source>
</evidence>
<sequence length="414" mass="44828">MSSKLLSPYVFASGARVPNRLVKAAMEESLGAGAHVPGDAVFTLYRTWARGGTGTLITGNVMVHDAALTGPQAIVLDERQPLAPFKRWAQVAHEGGAKIWMQINHPGRQVLSGQPGVVWSPSTSQVDVGSARAKFAPAAKMTGEQIEQVIDMFITTATLAFQAGFDGVEVHAAHGYLLSQFLSPLVNERDDEWGGTLENRARMLDRIVTGIRRRVPKDFVVAVKLNSSDFQRGGFSVDDARQVIDILAQAGADLVELSGGSYESPAMTGNSADERTQAREAYFLDMAQQLLETSPLPLMVTGGVVRQSVANQVLESGVTLVGMGTALAADPNLVNTWNTDPQASPAIPRTRIANKAIASAASMAWVRWQMKRLSKNKQPILWMDPRITLALSQLGTKKANRNYGTWLQRRNAGR</sequence>
<dbReference type="OrthoDB" id="3169239at2"/>
<evidence type="ECO:0000256" key="1">
    <source>
        <dbReference type="ARBA" id="ARBA00022630"/>
    </source>
</evidence>
<protein>
    <submittedName>
        <fullName evidence="4">NADH oxidase</fullName>
        <ecNumber evidence="4">1.-.-.-</ecNumber>
    </submittedName>
</protein>
<feature type="domain" description="NADH:flavin oxidoreductase/NADH oxidase N-terminal" evidence="3">
    <location>
        <begin position="15"/>
        <end position="336"/>
    </location>
</feature>
<evidence type="ECO:0000259" key="3">
    <source>
        <dbReference type="Pfam" id="PF00724"/>
    </source>
</evidence>
<dbReference type="KEGG" id="ccho:CCHOA_10660"/>
<dbReference type="PANTHER" id="PTHR43656">
    <property type="entry name" value="BINDING OXIDOREDUCTASE, PUTATIVE (AFU_ORTHOLOGUE AFUA_2G08260)-RELATED"/>
    <property type="match status" value="1"/>
</dbReference>
<dbReference type="Proteomes" id="UP000269019">
    <property type="component" value="Chromosome"/>
</dbReference>
<dbReference type="InterPro" id="IPR051799">
    <property type="entry name" value="NADH_flavin_oxidoreductase"/>
</dbReference>
<dbReference type="Gene3D" id="3.20.20.70">
    <property type="entry name" value="Aldolase class I"/>
    <property type="match status" value="1"/>
</dbReference>
<dbReference type="EC" id="1.-.-.-" evidence="4"/>
<dbReference type="CDD" id="cd04733">
    <property type="entry name" value="OYE_like_2_FMN"/>
    <property type="match status" value="1"/>
</dbReference>
<dbReference type="InterPro" id="IPR013785">
    <property type="entry name" value="Aldolase_TIM"/>
</dbReference>
<keyword evidence="5" id="KW-1185">Reference proteome</keyword>
<accession>A0A3G6J8R5</accession>
<dbReference type="GO" id="GO:0010181">
    <property type="term" value="F:FMN binding"/>
    <property type="evidence" value="ECO:0007669"/>
    <property type="project" value="InterPro"/>
</dbReference>
<dbReference type="AlphaFoldDB" id="A0A3G6J8R5"/>
<evidence type="ECO:0000313" key="5">
    <source>
        <dbReference type="Proteomes" id="UP000269019"/>
    </source>
</evidence>
<organism evidence="4 5">
    <name type="scientific">Corynebacterium choanae</name>
    <dbReference type="NCBI Taxonomy" id="1862358"/>
    <lineage>
        <taxon>Bacteria</taxon>
        <taxon>Bacillati</taxon>
        <taxon>Actinomycetota</taxon>
        <taxon>Actinomycetes</taxon>
        <taxon>Mycobacteriales</taxon>
        <taxon>Corynebacteriaceae</taxon>
        <taxon>Corynebacterium</taxon>
    </lineage>
</organism>
<reference evidence="4 5" key="1">
    <citation type="submission" date="2018-11" db="EMBL/GenBank/DDBJ databases">
        <authorList>
            <person name="Kleinhagauer T."/>
            <person name="Glaeser S.P."/>
            <person name="Spergser J."/>
            <person name="Ruckert C."/>
            <person name="Kaempfer P."/>
            <person name="Busse H.-J."/>
        </authorList>
    </citation>
    <scope>NUCLEOTIDE SEQUENCE [LARGE SCALE GENOMIC DNA]</scope>
    <source>
        <strain evidence="4 5">200CH</strain>
    </source>
</reference>
<dbReference type="EMBL" id="CP033896">
    <property type="protein sequence ID" value="AZA14511.1"/>
    <property type="molecule type" value="Genomic_DNA"/>
</dbReference>
<dbReference type="Pfam" id="PF00724">
    <property type="entry name" value="Oxidored_FMN"/>
    <property type="match status" value="1"/>
</dbReference>
<dbReference type="PANTHER" id="PTHR43656:SF2">
    <property type="entry name" value="BINDING OXIDOREDUCTASE, PUTATIVE (AFU_ORTHOLOGUE AFUA_2G08260)-RELATED"/>
    <property type="match status" value="1"/>
</dbReference>
<name>A0A3G6J8R5_9CORY</name>
<gene>
    <name evidence="4" type="ORF">CCHOA_10660</name>
</gene>
<dbReference type="SUPFAM" id="SSF51395">
    <property type="entry name" value="FMN-linked oxidoreductases"/>
    <property type="match status" value="1"/>
</dbReference>
<dbReference type="GO" id="GO:0016491">
    <property type="term" value="F:oxidoreductase activity"/>
    <property type="evidence" value="ECO:0007669"/>
    <property type="project" value="UniProtKB-KW"/>
</dbReference>
<dbReference type="InterPro" id="IPR001155">
    <property type="entry name" value="OxRdtase_FMN_N"/>
</dbReference>
<evidence type="ECO:0000256" key="2">
    <source>
        <dbReference type="ARBA" id="ARBA00023002"/>
    </source>
</evidence>
<keyword evidence="2 4" id="KW-0560">Oxidoreductase</keyword>
<keyword evidence="1" id="KW-0285">Flavoprotein</keyword>
<proteinExistence type="predicted"/>